<comment type="caution">
    <text evidence="1">The sequence shown here is derived from an EMBL/GenBank/DDBJ whole genome shotgun (WGS) entry which is preliminary data.</text>
</comment>
<gene>
    <name evidence="1" type="ORF">EOD42_22565</name>
</gene>
<accession>A0A437M1G4</accession>
<sequence>MNALEPDHNPDSSEGVAPWSQTISGIAFDLLAPTPAMVDFHDIAWSLSHQRRFLGHTVLPCSIASHSIMVRDITVSLARRSGYGIANLNKITLAAILHDAHEAYIGDIISPIMALPGMREIVRPLKARVQAAIHRRVKLPVELPDEWRRLIHQADLIALATEKRDLMVACPRPWLPLPPAEEGMRAGDQITFNAFLAELYSAAYPGSLPAANEPPVFEPGEVTA</sequence>
<dbReference type="Proteomes" id="UP000282957">
    <property type="component" value="Unassembled WGS sequence"/>
</dbReference>
<evidence type="ECO:0000313" key="1">
    <source>
        <dbReference type="EMBL" id="RVT91442.1"/>
    </source>
</evidence>
<proteinExistence type="predicted"/>
<dbReference type="Pfam" id="PF12917">
    <property type="entry name" value="YfbR-like"/>
    <property type="match status" value="1"/>
</dbReference>
<dbReference type="EMBL" id="SACL01000011">
    <property type="protein sequence ID" value="RVT91442.1"/>
    <property type="molecule type" value="Genomic_DNA"/>
</dbReference>
<dbReference type="InterPro" id="IPR003607">
    <property type="entry name" value="HD/PDEase_dom"/>
</dbReference>
<dbReference type="SUPFAM" id="SSF109604">
    <property type="entry name" value="HD-domain/PDEase-like"/>
    <property type="match status" value="1"/>
</dbReference>
<evidence type="ECO:0000313" key="2">
    <source>
        <dbReference type="Proteomes" id="UP000282957"/>
    </source>
</evidence>
<dbReference type="RefSeq" id="WP_127789860.1">
    <property type="nucleotide sequence ID" value="NZ_SACL01000011.1"/>
</dbReference>
<organism evidence="1 2">
    <name type="scientific">Rhodovarius crocodyli</name>
    <dbReference type="NCBI Taxonomy" id="1979269"/>
    <lineage>
        <taxon>Bacteria</taxon>
        <taxon>Pseudomonadati</taxon>
        <taxon>Pseudomonadota</taxon>
        <taxon>Alphaproteobacteria</taxon>
        <taxon>Acetobacterales</taxon>
        <taxon>Roseomonadaceae</taxon>
        <taxon>Rhodovarius</taxon>
    </lineage>
</organism>
<dbReference type="OrthoDB" id="1099791at2"/>
<protein>
    <submittedName>
        <fullName evidence="1">HD domain-containing protein</fullName>
    </submittedName>
</protein>
<dbReference type="AlphaFoldDB" id="A0A437M1G4"/>
<dbReference type="Gene3D" id="1.10.3210.10">
    <property type="entry name" value="Hypothetical protein af1432"/>
    <property type="match status" value="1"/>
</dbReference>
<reference evidence="1 2" key="1">
    <citation type="submission" date="2019-01" db="EMBL/GenBank/DDBJ databases">
        <authorList>
            <person name="Chen W.-M."/>
        </authorList>
    </citation>
    <scope>NUCLEOTIDE SEQUENCE [LARGE SCALE GENOMIC DNA]</scope>
    <source>
        <strain evidence="1 2">CCP-6</strain>
    </source>
</reference>
<keyword evidence="2" id="KW-1185">Reference proteome</keyword>
<name>A0A437M1G4_9PROT</name>
<dbReference type="CDD" id="cd00077">
    <property type="entry name" value="HDc"/>
    <property type="match status" value="1"/>
</dbReference>